<dbReference type="Pfam" id="PF13487">
    <property type="entry name" value="HD_5"/>
    <property type="match status" value="1"/>
</dbReference>
<dbReference type="InterPro" id="IPR037522">
    <property type="entry name" value="HD_GYP_dom"/>
</dbReference>
<dbReference type="SUPFAM" id="SSF109604">
    <property type="entry name" value="HD-domain/PDEase-like"/>
    <property type="match status" value="1"/>
</dbReference>
<dbReference type="NCBIfam" id="TIGR00277">
    <property type="entry name" value="HDIG"/>
    <property type="match status" value="1"/>
</dbReference>
<keyword evidence="3" id="KW-1185">Reference proteome</keyword>
<accession>A0ABT0KKH9</accession>
<dbReference type="Proteomes" id="UP001202134">
    <property type="component" value="Unassembled WGS sequence"/>
</dbReference>
<dbReference type="PANTHER" id="PTHR43155">
    <property type="entry name" value="CYCLIC DI-GMP PHOSPHODIESTERASE PA4108-RELATED"/>
    <property type="match status" value="1"/>
</dbReference>
<dbReference type="InterPro" id="IPR021812">
    <property type="entry name" value="DUF3391"/>
</dbReference>
<proteinExistence type="predicted"/>
<dbReference type="RefSeq" id="WP_248954754.1">
    <property type="nucleotide sequence ID" value="NZ_JAKIKU010000001.1"/>
</dbReference>
<dbReference type="Pfam" id="PF11871">
    <property type="entry name" value="DUF3391"/>
    <property type="match status" value="1"/>
</dbReference>
<dbReference type="PROSITE" id="PS51832">
    <property type="entry name" value="HD_GYP"/>
    <property type="match status" value="1"/>
</dbReference>
<protein>
    <submittedName>
        <fullName evidence="2">HD domain-containing protein</fullName>
    </submittedName>
</protein>
<evidence type="ECO:0000313" key="2">
    <source>
        <dbReference type="EMBL" id="MCL1044338.1"/>
    </source>
</evidence>
<dbReference type="Gene3D" id="1.10.3210.10">
    <property type="entry name" value="Hypothetical protein af1432"/>
    <property type="match status" value="1"/>
</dbReference>
<dbReference type="InterPro" id="IPR003607">
    <property type="entry name" value="HD/PDEase_dom"/>
</dbReference>
<dbReference type="InterPro" id="IPR006675">
    <property type="entry name" value="HDIG_dom"/>
</dbReference>
<feature type="domain" description="HD-GYP" evidence="1">
    <location>
        <begin position="133"/>
        <end position="329"/>
    </location>
</feature>
<name>A0ABT0KKH9_9GAMM</name>
<evidence type="ECO:0000259" key="1">
    <source>
        <dbReference type="PROSITE" id="PS51832"/>
    </source>
</evidence>
<comment type="caution">
    <text evidence="2">The sequence shown here is derived from an EMBL/GenBank/DDBJ whole genome shotgun (WGS) entry which is preliminary data.</text>
</comment>
<dbReference type="SMART" id="SM00471">
    <property type="entry name" value="HDc"/>
    <property type="match status" value="1"/>
</dbReference>
<sequence length="397" mass="43759">MSKTESINIPLSQLVVGLTVKLPLSWFNNPFFRNKVPVTSQAEIELINSLDITYVTVIDGMHLLANDEEIKDVVVEDAVPEFDIQGAIKKSVHSGQKRFNQAASDLRPAFSKVVSDPQLSYRESASVVEQLMTHLLESKQPEIVFVTSVDKEPSLTQHSVSVAVLSMMMANSLGLSHSELRDLALGCVFHDIGKLKIPDAIRRKRKDLTTVELNYMKTHPNLGYEMLDRSGLFPAPMLDIVLHHHECLDGSGYPNKLNEVMIPKLTQIAALANDYAGLLLKTGSPQVALGTLFKTRVGKHGKDLIQVLVKVLGIYPPGSIVKLSDGSIAKVMMTSRDSKQPHVYSCNDRGSQAVFRCLTDEDVSVVETVKADSLSEKVVSTLQVQSPVCFYPSHIIE</sequence>
<gene>
    <name evidence="2" type="ORF">L2737_03185</name>
</gene>
<reference evidence="2 3" key="1">
    <citation type="submission" date="2022-01" db="EMBL/GenBank/DDBJ databases">
        <title>Whole genome-based taxonomy of the Shewanellaceae.</title>
        <authorList>
            <person name="Martin-Rodriguez A.J."/>
        </authorList>
    </citation>
    <scope>NUCLEOTIDE SEQUENCE [LARGE SCALE GENOMIC DNA]</scope>
    <source>
        <strain evidence="2 3">DSM 24955</strain>
    </source>
</reference>
<dbReference type="CDD" id="cd00077">
    <property type="entry name" value="HDc"/>
    <property type="match status" value="1"/>
</dbReference>
<dbReference type="PANTHER" id="PTHR43155:SF2">
    <property type="entry name" value="CYCLIC DI-GMP PHOSPHODIESTERASE PA4108"/>
    <property type="match status" value="1"/>
</dbReference>
<organism evidence="2 3">
    <name type="scientific">Shewanella electrodiphila</name>
    <dbReference type="NCBI Taxonomy" id="934143"/>
    <lineage>
        <taxon>Bacteria</taxon>
        <taxon>Pseudomonadati</taxon>
        <taxon>Pseudomonadota</taxon>
        <taxon>Gammaproteobacteria</taxon>
        <taxon>Alteromonadales</taxon>
        <taxon>Shewanellaceae</taxon>
        <taxon>Shewanella</taxon>
    </lineage>
</organism>
<evidence type="ECO:0000313" key="3">
    <source>
        <dbReference type="Proteomes" id="UP001202134"/>
    </source>
</evidence>
<dbReference type="EMBL" id="JAKIKU010000001">
    <property type="protein sequence ID" value="MCL1044338.1"/>
    <property type="molecule type" value="Genomic_DNA"/>
</dbReference>